<gene>
    <name evidence="2" type="ORF">B0H17DRAFT_1208572</name>
</gene>
<reference evidence="2" key="1">
    <citation type="submission" date="2023-03" db="EMBL/GenBank/DDBJ databases">
        <title>Massive genome expansion in bonnet fungi (Mycena s.s.) driven by repeated elements and novel gene families across ecological guilds.</title>
        <authorList>
            <consortium name="Lawrence Berkeley National Laboratory"/>
            <person name="Harder C.B."/>
            <person name="Miyauchi S."/>
            <person name="Viragh M."/>
            <person name="Kuo A."/>
            <person name="Thoen E."/>
            <person name="Andreopoulos B."/>
            <person name="Lu D."/>
            <person name="Skrede I."/>
            <person name="Drula E."/>
            <person name="Henrissat B."/>
            <person name="Morin E."/>
            <person name="Kohler A."/>
            <person name="Barry K."/>
            <person name="LaButti K."/>
            <person name="Morin E."/>
            <person name="Salamov A."/>
            <person name="Lipzen A."/>
            <person name="Mereny Z."/>
            <person name="Hegedus B."/>
            <person name="Baldrian P."/>
            <person name="Stursova M."/>
            <person name="Weitz H."/>
            <person name="Taylor A."/>
            <person name="Grigoriev I.V."/>
            <person name="Nagy L.G."/>
            <person name="Martin F."/>
            <person name="Kauserud H."/>
        </authorList>
    </citation>
    <scope>NUCLEOTIDE SEQUENCE</scope>
    <source>
        <strain evidence="2">CBHHK067</strain>
    </source>
</reference>
<accession>A0AAD7G9G5</accession>
<dbReference type="AlphaFoldDB" id="A0AAD7G9G5"/>
<evidence type="ECO:0000313" key="2">
    <source>
        <dbReference type="EMBL" id="KAJ7672861.1"/>
    </source>
</evidence>
<evidence type="ECO:0000256" key="1">
    <source>
        <dbReference type="SAM" id="MobiDB-lite"/>
    </source>
</evidence>
<feature type="region of interest" description="Disordered" evidence="1">
    <location>
        <begin position="184"/>
        <end position="204"/>
    </location>
</feature>
<feature type="compositionally biased region" description="Polar residues" evidence="1">
    <location>
        <begin position="163"/>
        <end position="172"/>
    </location>
</feature>
<sequence>MCAVRRVGNGAPSSLASRLVRALPSLPPPSSSLLAGLLPSFDNVLLLDDAVPSFDNAALPPRRCLLRRRRPFLPSTMPPPSVTSTTSTFLRRHRPFLDDTTPRRPRFKTIKTPQAFNILSSFETPSRFKTLRHINLQDFQDAVKLEDLQDASSFKLKQDHPRLQTSTPQDLKTPQAFKLQARPRWDPAQEQDEAQDPQGQDPQDENIFKLQDLKTPSRFKSAIYLKPSSFKTQDVAKTQVTSSLHILKSTQDLGGIPRKSKTPQVQDPQDASFKSTISLGGSRPRWEPFKTPKPLKTRKTSSLSGNPSLGN</sequence>
<dbReference type="EMBL" id="JARKIE010000165">
    <property type="protein sequence ID" value="KAJ7672861.1"/>
    <property type="molecule type" value="Genomic_DNA"/>
</dbReference>
<organism evidence="2 3">
    <name type="scientific">Mycena rosella</name>
    <name type="common">Pink bonnet</name>
    <name type="synonym">Agaricus rosellus</name>
    <dbReference type="NCBI Taxonomy" id="1033263"/>
    <lineage>
        <taxon>Eukaryota</taxon>
        <taxon>Fungi</taxon>
        <taxon>Dikarya</taxon>
        <taxon>Basidiomycota</taxon>
        <taxon>Agaricomycotina</taxon>
        <taxon>Agaricomycetes</taxon>
        <taxon>Agaricomycetidae</taxon>
        <taxon>Agaricales</taxon>
        <taxon>Marasmiineae</taxon>
        <taxon>Mycenaceae</taxon>
        <taxon>Mycena</taxon>
    </lineage>
</organism>
<keyword evidence="3" id="KW-1185">Reference proteome</keyword>
<feature type="compositionally biased region" description="Polar residues" evidence="1">
    <location>
        <begin position="262"/>
        <end position="279"/>
    </location>
</feature>
<name>A0AAD7G9G5_MYCRO</name>
<protein>
    <submittedName>
        <fullName evidence="2">Uncharacterized protein</fullName>
    </submittedName>
</protein>
<comment type="caution">
    <text evidence="2">The sequence shown here is derived from an EMBL/GenBank/DDBJ whole genome shotgun (WGS) entry which is preliminary data.</text>
</comment>
<feature type="compositionally biased region" description="Polar residues" evidence="1">
    <location>
        <begin position="300"/>
        <end position="311"/>
    </location>
</feature>
<evidence type="ECO:0000313" key="3">
    <source>
        <dbReference type="Proteomes" id="UP001221757"/>
    </source>
</evidence>
<feature type="region of interest" description="Disordered" evidence="1">
    <location>
        <begin position="251"/>
        <end position="311"/>
    </location>
</feature>
<proteinExistence type="predicted"/>
<feature type="region of interest" description="Disordered" evidence="1">
    <location>
        <begin position="156"/>
        <end position="175"/>
    </location>
</feature>
<dbReference type="Proteomes" id="UP001221757">
    <property type="component" value="Unassembled WGS sequence"/>
</dbReference>